<sequence length="66" mass="7334">MKYYLNGVGLFVFICVVFGFGVPTLVSAKDTISVIGGFTLVFTAPVVVWYWLRKVFIPKISAEGDR</sequence>
<evidence type="ECO:0000313" key="2">
    <source>
        <dbReference type="EMBL" id="ALM02502.1"/>
    </source>
</evidence>
<keyword evidence="1" id="KW-0812">Transmembrane</keyword>
<feature type="transmembrane region" description="Helical" evidence="1">
    <location>
        <begin position="32"/>
        <end position="52"/>
    </location>
</feature>
<keyword evidence="1" id="KW-0472">Membrane</keyword>
<reference evidence="2 3" key="1">
    <citation type="submission" date="2015-10" db="EMBL/GenBank/DDBJ databases">
        <title>Complete genome sequence of Klebsiella pneumoniae bacteriophage vB_KpnM_KB57.</title>
        <authorList>
            <person name="Volozhantsev N.V."/>
            <person name="Popova A.V."/>
            <person name="Krasilnikova V.M."/>
            <person name="Bogun A.G."/>
        </authorList>
    </citation>
    <scope>NUCLEOTIDE SEQUENCE [LARGE SCALE GENOMIC DNA]</scope>
</reference>
<dbReference type="GeneID" id="26523081"/>
<gene>
    <name evidence="2" type="ORF">KB57_115</name>
</gene>
<dbReference type="EMBL" id="KT934943">
    <property type="protein sequence ID" value="ALM02502.1"/>
    <property type="molecule type" value="Genomic_DNA"/>
</dbReference>
<accession>A0A0S1S1H4</accession>
<proteinExistence type="predicted"/>
<feature type="transmembrane region" description="Helical" evidence="1">
    <location>
        <begin position="7"/>
        <end position="26"/>
    </location>
</feature>
<keyword evidence="3" id="KW-1185">Reference proteome</keyword>
<dbReference type="RefSeq" id="YP_009187728.1">
    <property type="nucleotide sequence ID" value="NC_028659.1"/>
</dbReference>
<protein>
    <submittedName>
        <fullName evidence="2">Uncharacterized protein</fullName>
    </submittedName>
</protein>
<evidence type="ECO:0000256" key="1">
    <source>
        <dbReference type="SAM" id="Phobius"/>
    </source>
</evidence>
<evidence type="ECO:0000313" key="3">
    <source>
        <dbReference type="Proteomes" id="UP000203990"/>
    </source>
</evidence>
<dbReference type="KEGG" id="vg:26523081"/>
<organism evidence="2 3">
    <name type="scientific">Klebsiella phage vB_KpnM_KB57</name>
    <dbReference type="NCBI Taxonomy" id="1719140"/>
    <lineage>
        <taxon>Viruses</taxon>
        <taxon>Duplodnaviria</taxon>
        <taxon>Heunggongvirae</taxon>
        <taxon>Uroviricota</taxon>
        <taxon>Caudoviricetes</taxon>
        <taxon>Vequintavirinae</taxon>
        <taxon>Mydovirus</taxon>
        <taxon>Mydovirus KB57</taxon>
    </lineage>
</organism>
<name>A0A0S1S1H4_9CAUD</name>
<keyword evidence="1" id="KW-1133">Transmembrane helix</keyword>
<dbReference type="OrthoDB" id="27593at10239"/>
<dbReference type="Proteomes" id="UP000203990">
    <property type="component" value="Segment"/>
</dbReference>